<organism evidence="1 2">
    <name type="scientific">Mucilaginibacter mali</name>
    <dbReference type="NCBI Taxonomy" id="2740462"/>
    <lineage>
        <taxon>Bacteria</taxon>
        <taxon>Pseudomonadati</taxon>
        <taxon>Bacteroidota</taxon>
        <taxon>Sphingobacteriia</taxon>
        <taxon>Sphingobacteriales</taxon>
        <taxon>Sphingobacteriaceae</taxon>
        <taxon>Mucilaginibacter</taxon>
    </lineage>
</organism>
<proteinExistence type="predicted"/>
<gene>
    <name evidence="1" type="ORF">HQ865_08505</name>
</gene>
<keyword evidence="2" id="KW-1185">Reference proteome</keyword>
<dbReference type="RefSeq" id="WP_173414488.1">
    <property type="nucleotide sequence ID" value="NZ_CP054139.1"/>
</dbReference>
<sequence length="64" mass="7059">MILTYYQAVELMTILPVLLSPADTTNTTSVEEEEAANDEDTSGIIEMWTMPTTPAIEVNGADFY</sequence>
<evidence type="ECO:0000313" key="2">
    <source>
        <dbReference type="Proteomes" id="UP000505355"/>
    </source>
</evidence>
<dbReference type="AlphaFoldDB" id="A0A7D4UF38"/>
<dbReference type="KEGG" id="mmab:HQ865_08505"/>
<dbReference type="Proteomes" id="UP000505355">
    <property type="component" value="Chromosome"/>
</dbReference>
<accession>A0A7D4UF38</accession>
<evidence type="ECO:0000313" key="1">
    <source>
        <dbReference type="EMBL" id="QKJ29796.1"/>
    </source>
</evidence>
<name>A0A7D4UF38_9SPHI</name>
<reference evidence="1 2" key="1">
    <citation type="submission" date="2020-05" db="EMBL/GenBank/DDBJ databases">
        <title>Mucilaginibacter mali sp. nov.</title>
        <authorList>
            <person name="Kim H.S."/>
            <person name="Lee K.C."/>
            <person name="Suh M.K."/>
            <person name="Kim J.-S."/>
            <person name="Han K.-I."/>
            <person name="Eom M.K."/>
            <person name="Shin Y.K."/>
            <person name="Lee J.-S."/>
        </authorList>
    </citation>
    <scope>NUCLEOTIDE SEQUENCE [LARGE SCALE GENOMIC DNA]</scope>
    <source>
        <strain evidence="1 2">G2-14</strain>
    </source>
</reference>
<dbReference type="EMBL" id="CP054139">
    <property type="protein sequence ID" value="QKJ29796.1"/>
    <property type="molecule type" value="Genomic_DNA"/>
</dbReference>
<protein>
    <submittedName>
        <fullName evidence="1">Uncharacterized protein</fullName>
    </submittedName>
</protein>